<evidence type="ECO:0000256" key="1">
    <source>
        <dbReference type="SAM" id="MobiDB-lite"/>
    </source>
</evidence>
<proteinExistence type="predicted"/>
<dbReference type="Proteomes" id="UP001055102">
    <property type="component" value="Unassembled WGS sequence"/>
</dbReference>
<feature type="compositionally biased region" description="Low complexity" evidence="1">
    <location>
        <begin position="191"/>
        <end position="201"/>
    </location>
</feature>
<feature type="compositionally biased region" description="Basic and acidic residues" evidence="1">
    <location>
        <begin position="263"/>
        <end position="278"/>
    </location>
</feature>
<name>A0ABQ4SSV9_9HYPH</name>
<reference evidence="3" key="1">
    <citation type="journal article" date="2021" name="Front. Microbiol.">
        <title>Comprehensive Comparative Genomics and Phenotyping of Methylobacterium Species.</title>
        <authorList>
            <person name="Alessa O."/>
            <person name="Ogura Y."/>
            <person name="Fujitani Y."/>
            <person name="Takami H."/>
            <person name="Hayashi T."/>
            <person name="Sahin N."/>
            <person name="Tani A."/>
        </authorList>
    </citation>
    <scope>NUCLEOTIDE SEQUENCE</scope>
    <source>
        <strain evidence="3">LMG 23639</strain>
    </source>
</reference>
<evidence type="ECO:0000313" key="4">
    <source>
        <dbReference type="Proteomes" id="UP001055102"/>
    </source>
</evidence>
<dbReference type="EMBL" id="BPQR01000024">
    <property type="protein sequence ID" value="GJE06192.1"/>
    <property type="molecule type" value="Genomic_DNA"/>
</dbReference>
<feature type="compositionally biased region" description="Pro residues" evidence="1">
    <location>
        <begin position="243"/>
        <end position="261"/>
    </location>
</feature>
<evidence type="ECO:0000313" key="3">
    <source>
        <dbReference type="EMBL" id="GJE06192.1"/>
    </source>
</evidence>
<protein>
    <recommendedName>
        <fullName evidence="5">PepSY domain-containing protein</fullName>
    </recommendedName>
</protein>
<evidence type="ECO:0000256" key="2">
    <source>
        <dbReference type="SAM" id="SignalP"/>
    </source>
</evidence>
<keyword evidence="2" id="KW-0732">Signal</keyword>
<feature type="chain" id="PRO_5046417083" description="PepSY domain-containing protein" evidence="2">
    <location>
        <begin position="34"/>
        <end position="302"/>
    </location>
</feature>
<sequence>MDSSNRMTGRTARALLAGLVLSAAGAATVPAQAQYVYDDVLLPPRAVAWRLGERGYSGLSRPRFDGRAYVVEAFAPDGGRVRLFVDARDGIILGRQRLGEPVYAPPPVRVARPAAPGYGWTEDDMAQGRLVPPANIPYPGVQAEPRRPVIRSETPVRRAELPARPDAVDPNTLGLNPDAQRRPEPARKAKAVAPATAAKPRIAPEPPVAKAPEPSAAETKPAPVEAKPAADEPAKVAARPEPSAAPAPAAPTPASVQPPPQEKAADSSWKEPPTEKRNVRVIGGATMVPGDAKSDAQMPRAE</sequence>
<dbReference type="RefSeq" id="WP_238274820.1">
    <property type="nucleotide sequence ID" value="NZ_BPQR01000024.1"/>
</dbReference>
<feature type="signal peptide" evidence="2">
    <location>
        <begin position="1"/>
        <end position="33"/>
    </location>
</feature>
<keyword evidence="4" id="KW-1185">Reference proteome</keyword>
<reference evidence="3" key="2">
    <citation type="submission" date="2021-08" db="EMBL/GenBank/DDBJ databases">
        <authorList>
            <person name="Tani A."/>
            <person name="Ola A."/>
            <person name="Ogura Y."/>
            <person name="Katsura K."/>
            <person name="Hayashi T."/>
        </authorList>
    </citation>
    <scope>NUCLEOTIDE SEQUENCE</scope>
    <source>
        <strain evidence="3">LMG 23639</strain>
    </source>
</reference>
<feature type="region of interest" description="Disordered" evidence="1">
    <location>
        <begin position="132"/>
        <end position="302"/>
    </location>
</feature>
<feature type="compositionally biased region" description="Basic and acidic residues" evidence="1">
    <location>
        <begin position="154"/>
        <end position="167"/>
    </location>
</feature>
<comment type="caution">
    <text evidence="3">The sequence shown here is derived from an EMBL/GenBank/DDBJ whole genome shotgun (WGS) entry which is preliminary data.</text>
</comment>
<gene>
    <name evidence="3" type="ORF">AOPFMNJM_1506</name>
</gene>
<organism evidence="3 4">
    <name type="scientific">Methylobacterium jeotgali</name>
    <dbReference type="NCBI Taxonomy" id="381630"/>
    <lineage>
        <taxon>Bacteria</taxon>
        <taxon>Pseudomonadati</taxon>
        <taxon>Pseudomonadota</taxon>
        <taxon>Alphaproteobacteria</taxon>
        <taxon>Hyphomicrobiales</taxon>
        <taxon>Methylobacteriaceae</taxon>
        <taxon>Methylobacterium</taxon>
    </lineage>
</organism>
<evidence type="ECO:0008006" key="5">
    <source>
        <dbReference type="Google" id="ProtNLM"/>
    </source>
</evidence>
<accession>A0ABQ4SSV9</accession>